<evidence type="ECO:0000313" key="2">
    <source>
        <dbReference type="EMBL" id="NNJ27101.1"/>
    </source>
</evidence>
<sequence>MSSHARLIAAAGCVAVLVAACTTEPFLRPAVAQETPGDAESAPLAEQLVGTWKLTQAKTPGRPSGIGKRLKMFTGTRWSIVQPDDSGVVVFTHGGTYSVDGDVLQTTTDFAGQSTRRLIGRNGRYKIAVDGNTMRQADSNGVFNETWTRVD</sequence>
<gene>
    <name evidence="2" type="ORF">LzC2_31980</name>
</gene>
<feature type="signal peptide" evidence="1">
    <location>
        <begin position="1"/>
        <end position="19"/>
    </location>
</feature>
<evidence type="ECO:0008006" key="4">
    <source>
        <dbReference type="Google" id="ProtNLM"/>
    </source>
</evidence>
<comment type="caution">
    <text evidence="2">The sequence shown here is derived from an EMBL/GenBank/DDBJ whole genome shotgun (WGS) entry which is preliminary data.</text>
</comment>
<organism evidence="2 3">
    <name type="scientific">Alienimonas chondri</name>
    <dbReference type="NCBI Taxonomy" id="2681879"/>
    <lineage>
        <taxon>Bacteria</taxon>
        <taxon>Pseudomonadati</taxon>
        <taxon>Planctomycetota</taxon>
        <taxon>Planctomycetia</taxon>
        <taxon>Planctomycetales</taxon>
        <taxon>Planctomycetaceae</taxon>
        <taxon>Alienimonas</taxon>
    </lineage>
</organism>
<evidence type="ECO:0000313" key="3">
    <source>
        <dbReference type="Proteomes" id="UP000609651"/>
    </source>
</evidence>
<feature type="chain" id="PRO_5046325419" description="Lipocalin-like domain-containing protein" evidence="1">
    <location>
        <begin position="20"/>
        <end position="151"/>
    </location>
</feature>
<keyword evidence="3" id="KW-1185">Reference proteome</keyword>
<dbReference type="EMBL" id="WTPX01000121">
    <property type="protein sequence ID" value="NNJ27101.1"/>
    <property type="molecule type" value="Genomic_DNA"/>
</dbReference>
<accession>A0ABX1VGD6</accession>
<dbReference type="Proteomes" id="UP000609651">
    <property type="component" value="Unassembled WGS sequence"/>
</dbReference>
<reference evidence="2 3" key="1">
    <citation type="journal article" date="2020" name="Syst. Appl. Microbiol.">
        <title>Alienimonas chondri sp. nov., a novel planctomycete isolated from the biofilm of the red alga Chondrus crispus.</title>
        <authorList>
            <person name="Vitorino I."/>
            <person name="Albuquerque L."/>
            <person name="Wiegand S."/>
            <person name="Kallscheuer N."/>
            <person name="da Costa M.S."/>
            <person name="Lobo-da-Cunha A."/>
            <person name="Jogler C."/>
            <person name="Lage O.M."/>
        </authorList>
    </citation>
    <scope>NUCLEOTIDE SEQUENCE [LARGE SCALE GENOMIC DNA]</scope>
    <source>
        <strain evidence="2 3">LzC2</strain>
    </source>
</reference>
<keyword evidence="1" id="KW-0732">Signal</keyword>
<proteinExistence type="predicted"/>
<evidence type="ECO:0000256" key="1">
    <source>
        <dbReference type="SAM" id="SignalP"/>
    </source>
</evidence>
<dbReference type="PROSITE" id="PS51257">
    <property type="entry name" value="PROKAR_LIPOPROTEIN"/>
    <property type="match status" value="1"/>
</dbReference>
<dbReference type="RefSeq" id="WP_171188793.1">
    <property type="nucleotide sequence ID" value="NZ_WTPX01000121.1"/>
</dbReference>
<name>A0ABX1VGD6_9PLAN</name>
<protein>
    <recommendedName>
        <fullName evidence="4">Lipocalin-like domain-containing protein</fullName>
    </recommendedName>
</protein>